<dbReference type="Gene3D" id="3.80.10.10">
    <property type="entry name" value="Ribonuclease Inhibitor"/>
    <property type="match status" value="1"/>
</dbReference>
<dbReference type="InterPro" id="IPR001810">
    <property type="entry name" value="F-box_dom"/>
</dbReference>
<evidence type="ECO:0000313" key="2">
    <source>
        <dbReference type="Ensembl" id="ENSSFOP00015037020.1"/>
    </source>
</evidence>
<dbReference type="Proteomes" id="UP000694397">
    <property type="component" value="Chromosome 7"/>
</dbReference>
<dbReference type="InterPro" id="IPR039588">
    <property type="entry name" value="FBXO4"/>
</dbReference>
<reference evidence="2" key="2">
    <citation type="submission" date="2025-08" db="UniProtKB">
        <authorList>
            <consortium name="Ensembl"/>
        </authorList>
    </citation>
    <scope>IDENTIFICATION</scope>
</reference>
<accession>A0A8C9SGP9</accession>
<dbReference type="PANTHER" id="PTHR16008:SF6">
    <property type="entry name" value="SI:DKEY-12E7.1"/>
    <property type="match status" value="1"/>
</dbReference>
<dbReference type="SUPFAM" id="SSF81383">
    <property type="entry name" value="F-box domain"/>
    <property type="match status" value="1"/>
</dbReference>
<dbReference type="Pfam" id="PF12937">
    <property type="entry name" value="F-box-like"/>
    <property type="match status" value="1"/>
</dbReference>
<reference evidence="2" key="3">
    <citation type="submission" date="2025-09" db="UniProtKB">
        <authorList>
            <consortium name="Ensembl"/>
        </authorList>
    </citation>
    <scope>IDENTIFICATION</scope>
</reference>
<gene>
    <name evidence="2" type="primary">si:dkey-12e7.1</name>
</gene>
<proteinExistence type="predicted"/>
<name>A0A8C9SGP9_SCLFO</name>
<dbReference type="InterPro" id="IPR036047">
    <property type="entry name" value="F-box-like_dom_sf"/>
</dbReference>
<protein>
    <submittedName>
        <fullName evidence="2">Si:dkey-12e7.1</fullName>
    </submittedName>
</protein>
<dbReference type="GO" id="GO:0000209">
    <property type="term" value="P:protein polyubiquitination"/>
    <property type="evidence" value="ECO:0007669"/>
    <property type="project" value="TreeGrafter"/>
</dbReference>
<dbReference type="SMART" id="SM00256">
    <property type="entry name" value="FBOX"/>
    <property type="match status" value="1"/>
</dbReference>
<dbReference type="InterPro" id="IPR032675">
    <property type="entry name" value="LRR_dom_sf"/>
</dbReference>
<organism evidence="2 3">
    <name type="scientific">Scleropages formosus</name>
    <name type="common">Asian bonytongue</name>
    <name type="synonym">Osteoglossum formosum</name>
    <dbReference type="NCBI Taxonomy" id="113540"/>
    <lineage>
        <taxon>Eukaryota</taxon>
        <taxon>Metazoa</taxon>
        <taxon>Chordata</taxon>
        <taxon>Craniata</taxon>
        <taxon>Vertebrata</taxon>
        <taxon>Euteleostomi</taxon>
        <taxon>Actinopterygii</taxon>
        <taxon>Neopterygii</taxon>
        <taxon>Teleostei</taxon>
        <taxon>Osteoglossocephala</taxon>
        <taxon>Osteoglossomorpha</taxon>
        <taxon>Osteoglossiformes</taxon>
        <taxon>Osteoglossidae</taxon>
        <taxon>Scleropages</taxon>
    </lineage>
</organism>
<dbReference type="PANTHER" id="PTHR16008">
    <property type="entry name" value="F-BOX ONLY PROTEIN 4"/>
    <property type="match status" value="1"/>
</dbReference>
<feature type="domain" description="F-box" evidence="1">
    <location>
        <begin position="23"/>
        <end position="69"/>
    </location>
</feature>
<dbReference type="PROSITE" id="PS50181">
    <property type="entry name" value="FBOX"/>
    <property type="match status" value="1"/>
</dbReference>
<dbReference type="GeneTree" id="ENSGT00390000013269"/>
<reference evidence="2 3" key="1">
    <citation type="submission" date="2019-04" db="EMBL/GenBank/DDBJ databases">
        <authorList>
            <consortium name="Wellcome Sanger Institute Data Sharing"/>
        </authorList>
    </citation>
    <scope>NUCLEOTIDE SEQUENCE [LARGE SCALE GENOMIC DNA]</scope>
</reference>
<dbReference type="GO" id="GO:0019005">
    <property type="term" value="C:SCF ubiquitin ligase complex"/>
    <property type="evidence" value="ECO:0007669"/>
    <property type="project" value="TreeGrafter"/>
</dbReference>
<dbReference type="AlphaFoldDB" id="A0A8C9SGP9"/>
<dbReference type="CDD" id="cd22138">
    <property type="entry name" value="F-box_unchar"/>
    <property type="match status" value="1"/>
</dbReference>
<dbReference type="OrthoDB" id="10024886at2759"/>
<dbReference type="GeneID" id="108926578"/>
<dbReference type="GO" id="GO:0031146">
    <property type="term" value="P:SCF-dependent proteasomal ubiquitin-dependent protein catabolic process"/>
    <property type="evidence" value="ECO:0007669"/>
    <property type="project" value="InterPro"/>
</dbReference>
<evidence type="ECO:0000313" key="3">
    <source>
        <dbReference type="Proteomes" id="UP000694397"/>
    </source>
</evidence>
<dbReference type="KEGG" id="sfm:108926578"/>
<dbReference type="Ensembl" id="ENSSFOT00015037423.2">
    <property type="protein sequence ID" value="ENSSFOP00015037020.1"/>
    <property type="gene ID" value="ENSSFOG00015023553.2"/>
</dbReference>
<keyword evidence="3" id="KW-1185">Reference proteome</keyword>
<sequence>MPQRKRILAPVGGRRPARSQEDWFPFNSLPVDCQLHVLSFLGEVDKCSAALVCSSWSRLVRSGKLWRVADFSRRGALHTGQEGLLVSNREFERWKAWVHNYAHHLMSRGASLLTLRASFDLGDQCNKWGEFLSNLLESVHCRDLSHLDLNWTFTLLEPLDLRLHAGSSSHQESVTKLDQVCNFQILLEKLACQCPRIAKMRLPFDWSEASVSLLSRFRCLRVLELKYFWVFKGVNPGTLQALAEALPSLRSLTLHILVPLRNLGISYTLESPSLEFLDVSQSRGLVFSRLRLPSLRELRAKKAVRGITLDRRTRLRIQSRWPCLYQVLKEGAPKLQALNNERLLPSWKEQSYGELTSILQQSCYCLQHLDSWLW</sequence>
<evidence type="ECO:0000259" key="1">
    <source>
        <dbReference type="PROSITE" id="PS50181"/>
    </source>
</evidence>